<accession>A0A431EA13</accession>
<dbReference type="AlphaFoldDB" id="A0A431EA13"/>
<sequence>MAGKRTMTLTPPNNQGNREDEINGIKVIIPGEPVLAAATNRNIYGLLANENLLYSVMNLLFNGKVSLTWSNEKEYFRGMVAVKGSNYYICMCNPSASVVNKDPSQSANAKLWENLGSDWFTDGLLDTSENSIFLVKSKNLSDVPDKKAARDNLGISDIVNTINSKFLEKEKNLSDLSDIEEARRNLGVSKGELDGAYLKIDQNLRDLANKDTALQTLGLHTSLKGKQSVRGASNTDWATYTAGSIAERDTAGNLFAKVFNGEATQVRLADLAEYYETKDEIENGTVVQFNPDLEGDEVIPHNPATLDKNSFYGVVSTSPGFILNNNETQGRTAIALTGRVPVKFHNPKGVKVTRGMPVCPSSTQSGYCEPYNHKLNSPIIGHIINLLPDGKVEIKVKG</sequence>
<protein>
    <submittedName>
        <fullName evidence="1">Uncharacterized protein</fullName>
    </submittedName>
</protein>
<evidence type="ECO:0000313" key="1">
    <source>
        <dbReference type="EMBL" id="RTJ78005.1"/>
    </source>
</evidence>
<proteinExistence type="predicted"/>
<name>A0A431EA13_CAMJU</name>
<evidence type="ECO:0000313" key="2">
    <source>
        <dbReference type="Proteomes" id="UP000288507"/>
    </source>
</evidence>
<comment type="caution">
    <text evidence="1">The sequence shown here is derived from an EMBL/GenBank/DDBJ whole genome shotgun (WGS) entry which is preliminary data.</text>
</comment>
<reference evidence="1 2" key="1">
    <citation type="journal article" date="2019" name="Appl. Environ. Microbiol.">
        <title>Population genetics and characterization of Campylobacter jejuni isolates in western jackdaws and game birds in Finland.</title>
        <authorList>
            <person name="Kovanen S."/>
            <person name="Rossi M."/>
            <person name="Pohja-Mykra M."/>
            <person name="Nieminen T."/>
            <person name="Raunio-Saarnisto M."/>
            <person name="Sauvala M."/>
            <person name="Fredriksson-Ahomaa M."/>
            <person name="Hanninen M.L."/>
            <person name="Kivisto R."/>
        </authorList>
    </citation>
    <scope>NUCLEOTIDE SEQUENCE [LARGE SCALE GENOMIC DNA]</scope>
    <source>
        <strain evidence="1 2">CB313</strain>
    </source>
</reference>
<dbReference type="Proteomes" id="UP000288507">
    <property type="component" value="Unassembled WGS sequence"/>
</dbReference>
<gene>
    <name evidence="1" type="ORF">C3H57_09610</name>
</gene>
<dbReference type="EMBL" id="PRBV01000023">
    <property type="protein sequence ID" value="RTJ78005.1"/>
    <property type="molecule type" value="Genomic_DNA"/>
</dbReference>
<organism evidence="1 2">
    <name type="scientific">Campylobacter jejuni</name>
    <dbReference type="NCBI Taxonomy" id="197"/>
    <lineage>
        <taxon>Bacteria</taxon>
        <taxon>Pseudomonadati</taxon>
        <taxon>Campylobacterota</taxon>
        <taxon>Epsilonproteobacteria</taxon>
        <taxon>Campylobacterales</taxon>
        <taxon>Campylobacteraceae</taxon>
        <taxon>Campylobacter</taxon>
    </lineage>
</organism>